<organism evidence="1 2">
    <name type="scientific">Lysinibacillus mangiferihumi</name>
    <dbReference type="NCBI Taxonomy" id="1130819"/>
    <lineage>
        <taxon>Bacteria</taxon>
        <taxon>Bacillati</taxon>
        <taxon>Bacillota</taxon>
        <taxon>Bacilli</taxon>
        <taxon>Bacillales</taxon>
        <taxon>Bacillaceae</taxon>
        <taxon>Lysinibacillus</taxon>
    </lineage>
</organism>
<name>A0A4U2YHN2_9BACI</name>
<accession>A0A4U2YHN2</accession>
<dbReference type="AlphaFoldDB" id="A0A4U2YHN2"/>
<comment type="caution">
    <text evidence="1">The sequence shown here is derived from an EMBL/GenBank/DDBJ whole genome shotgun (WGS) entry which is preliminary data.</text>
</comment>
<sequence>MDFDIRVIREYYDSETRDYDFNELVNFGVSVENADFMIDIGVPKELGDFEFYEFTDFQKTVIKEVQFIKVGHCASYEYGLYLKEGSDELFTSSSLHHPLIYTLNQNLRTFFLFHMMRQEISTAMKKEGVYTSYNYAIELRKVYEQIDPIAMKEVEGYWSHLIEDYETGL</sequence>
<proteinExistence type="predicted"/>
<dbReference type="Proteomes" id="UP000308744">
    <property type="component" value="Unassembled WGS sequence"/>
</dbReference>
<gene>
    <name evidence="1" type="ORF">FC756_20325</name>
</gene>
<dbReference type="RefSeq" id="WP_107897353.1">
    <property type="nucleotide sequence ID" value="NZ_PYWM01000037.1"/>
</dbReference>
<evidence type="ECO:0000313" key="2">
    <source>
        <dbReference type="Proteomes" id="UP000308744"/>
    </source>
</evidence>
<reference evidence="1 2" key="1">
    <citation type="submission" date="2019-04" db="EMBL/GenBank/DDBJ databases">
        <title>Lysinibacillus genome sequencing.</title>
        <authorList>
            <person name="Dunlap C."/>
        </authorList>
    </citation>
    <scope>NUCLEOTIDE SEQUENCE [LARGE SCALE GENOMIC DNA]</scope>
    <source>
        <strain evidence="1 2">CCTCC AB 2010389</strain>
    </source>
</reference>
<protein>
    <recommendedName>
        <fullName evidence="3">SUKH-4 immunity protein</fullName>
    </recommendedName>
</protein>
<evidence type="ECO:0008006" key="3">
    <source>
        <dbReference type="Google" id="ProtNLM"/>
    </source>
</evidence>
<evidence type="ECO:0000313" key="1">
    <source>
        <dbReference type="EMBL" id="TKI59772.1"/>
    </source>
</evidence>
<dbReference type="EMBL" id="SZPU01000088">
    <property type="protein sequence ID" value="TKI59772.1"/>
    <property type="molecule type" value="Genomic_DNA"/>
</dbReference>
<keyword evidence="2" id="KW-1185">Reference proteome</keyword>